<reference evidence="2 3" key="1">
    <citation type="submission" date="2018-10" db="EMBL/GenBank/DDBJ databases">
        <title>Phylogenomics of Brevibacillus.</title>
        <authorList>
            <person name="Dunlap C."/>
        </authorList>
    </citation>
    <scope>NUCLEOTIDE SEQUENCE [LARGE SCALE GENOMIC DNA]</scope>
    <source>
        <strain evidence="2 3">JCM 15774</strain>
    </source>
</reference>
<dbReference type="Gene3D" id="1.10.3210.10">
    <property type="entry name" value="Hypothetical protein af1432"/>
    <property type="match status" value="1"/>
</dbReference>
<dbReference type="Pfam" id="PF13487">
    <property type="entry name" value="HD_5"/>
    <property type="match status" value="1"/>
</dbReference>
<name>A0A3M8D5B6_9BACL</name>
<dbReference type="AlphaFoldDB" id="A0A3M8D5B6"/>
<keyword evidence="3" id="KW-1185">Reference proteome</keyword>
<dbReference type="EMBL" id="RHHU01000011">
    <property type="protein sequence ID" value="RNB83230.1"/>
    <property type="molecule type" value="Genomic_DNA"/>
</dbReference>
<sequence length="334" mass="38386">MALIGRILKENVFAEDGQLLLVKGVRLDSNHLRYLEQRNVVLTPEYLENVQEETVRKQQYLVTEEKVKSLFHLVADAKLPPLLEFHHTFYPLFHQYVKNSRFLYEVHELEGTDEYTYRHSINVGILTGIIAKLIGLKTECIEIFALAGFFHDLGKLKIPRAILLKDGGLSQDEFAEIRNHPRYGYEMLKALTDDAPILDGALYHHERMDGSGYPYGKFGMQTPEVAQIVAVADVFDAISSNRSYKGKKTIFQAGIVLESEMYKQKLNPRYVIPFLKYLSESFIGHRVIFEDGRNGKVVLCYPDEPLRPLVMLEGECCDLRKNRDLFILDILDTV</sequence>
<dbReference type="CDD" id="cd00077">
    <property type="entry name" value="HDc"/>
    <property type="match status" value="1"/>
</dbReference>
<dbReference type="RefSeq" id="WP_122925154.1">
    <property type="nucleotide sequence ID" value="NZ_RHHU01000011.1"/>
</dbReference>
<gene>
    <name evidence="2" type="ORF">EDM59_19550</name>
</gene>
<accession>A0A3M8D5B6</accession>
<dbReference type="Proteomes" id="UP000269573">
    <property type="component" value="Unassembled WGS sequence"/>
</dbReference>
<evidence type="ECO:0000259" key="1">
    <source>
        <dbReference type="PROSITE" id="PS51832"/>
    </source>
</evidence>
<proteinExistence type="predicted"/>
<evidence type="ECO:0000313" key="3">
    <source>
        <dbReference type="Proteomes" id="UP000269573"/>
    </source>
</evidence>
<organism evidence="2 3">
    <name type="scientific">Brevibacillus nitrificans</name>
    <dbReference type="NCBI Taxonomy" id="651560"/>
    <lineage>
        <taxon>Bacteria</taxon>
        <taxon>Bacillati</taxon>
        <taxon>Bacillota</taxon>
        <taxon>Bacilli</taxon>
        <taxon>Bacillales</taxon>
        <taxon>Paenibacillaceae</taxon>
        <taxon>Brevibacillus</taxon>
    </lineage>
</organism>
<dbReference type="PANTHER" id="PTHR43155">
    <property type="entry name" value="CYCLIC DI-GMP PHOSPHODIESTERASE PA4108-RELATED"/>
    <property type="match status" value="1"/>
</dbReference>
<dbReference type="PANTHER" id="PTHR43155:SF2">
    <property type="entry name" value="CYCLIC DI-GMP PHOSPHODIESTERASE PA4108"/>
    <property type="match status" value="1"/>
</dbReference>
<dbReference type="InterPro" id="IPR037522">
    <property type="entry name" value="HD_GYP_dom"/>
</dbReference>
<dbReference type="PROSITE" id="PS51832">
    <property type="entry name" value="HD_GYP"/>
    <property type="match status" value="1"/>
</dbReference>
<dbReference type="SUPFAM" id="SSF109604">
    <property type="entry name" value="HD-domain/PDEase-like"/>
    <property type="match status" value="1"/>
</dbReference>
<feature type="domain" description="HD-GYP" evidence="1">
    <location>
        <begin position="94"/>
        <end position="290"/>
    </location>
</feature>
<evidence type="ECO:0000313" key="2">
    <source>
        <dbReference type="EMBL" id="RNB83230.1"/>
    </source>
</evidence>
<comment type="caution">
    <text evidence="2">The sequence shown here is derived from an EMBL/GenBank/DDBJ whole genome shotgun (WGS) entry which is preliminary data.</text>
</comment>
<protein>
    <submittedName>
        <fullName evidence="2">HD-GYP domain-containing protein</fullName>
    </submittedName>
</protein>
<dbReference type="SMART" id="SM00471">
    <property type="entry name" value="HDc"/>
    <property type="match status" value="1"/>
</dbReference>
<dbReference type="InterPro" id="IPR003607">
    <property type="entry name" value="HD/PDEase_dom"/>
</dbReference>